<proteinExistence type="predicted"/>
<evidence type="ECO:0000313" key="3">
    <source>
        <dbReference type="Proteomes" id="UP001515480"/>
    </source>
</evidence>
<evidence type="ECO:0000313" key="2">
    <source>
        <dbReference type="EMBL" id="KAL1524975.1"/>
    </source>
</evidence>
<sequence>MAGAAPTAEDRGAQRTDAVRALLAMEESYVKELRLLEKLYIVPLSMVADSPRGAIFDRADVETIFSNICELLEHHQLYLDELGRALRSDGAESGVAALANFTRQCSPCYTAYFDNYRAACDKLDVIAAAAEGSPSKWCCLGTKPNPAAVQKVRYMDTYRNHPDVREGHPEGTSLRAFLQMPIDHAARVRAQAEMIIRFTNEDDPELADLRHVEAAFAAIIRSLPHEDQVRSQNEVDGPTKKLL</sequence>
<organism evidence="2 3">
    <name type="scientific">Prymnesium parvum</name>
    <name type="common">Toxic golden alga</name>
    <dbReference type="NCBI Taxonomy" id="97485"/>
    <lineage>
        <taxon>Eukaryota</taxon>
        <taxon>Haptista</taxon>
        <taxon>Haptophyta</taxon>
        <taxon>Prymnesiophyceae</taxon>
        <taxon>Prymnesiales</taxon>
        <taxon>Prymnesiaceae</taxon>
        <taxon>Prymnesium</taxon>
    </lineage>
</organism>
<dbReference type="InterPro" id="IPR035899">
    <property type="entry name" value="DBL_dom_sf"/>
</dbReference>
<reference evidence="2 3" key="1">
    <citation type="journal article" date="2024" name="Science">
        <title>Giant polyketide synthase enzymes in the biosynthesis of giant marine polyether toxins.</title>
        <authorList>
            <person name="Fallon T.R."/>
            <person name="Shende V.V."/>
            <person name="Wierzbicki I.H."/>
            <person name="Pendleton A.L."/>
            <person name="Watervoot N.F."/>
            <person name="Auber R.P."/>
            <person name="Gonzalez D.J."/>
            <person name="Wisecaver J.H."/>
            <person name="Moore B.S."/>
        </authorList>
    </citation>
    <scope>NUCLEOTIDE SEQUENCE [LARGE SCALE GENOMIC DNA]</scope>
    <source>
        <strain evidence="2 3">12B1</strain>
    </source>
</reference>
<evidence type="ECO:0000259" key="1">
    <source>
        <dbReference type="PROSITE" id="PS50010"/>
    </source>
</evidence>
<protein>
    <recommendedName>
        <fullName evidence="1">DH domain-containing protein</fullName>
    </recommendedName>
</protein>
<dbReference type="SUPFAM" id="SSF48065">
    <property type="entry name" value="DBL homology domain (DH-domain)"/>
    <property type="match status" value="1"/>
</dbReference>
<dbReference type="Pfam" id="PF00621">
    <property type="entry name" value="RhoGEF"/>
    <property type="match status" value="1"/>
</dbReference>
<name>A0AB34JTH7_PRYPA</name>
<dbReference type="PROSITE" id="PS50010">
    <property type="entry name" value="DH_2"/>
    <property type="match status" value="1"/>
</dbReference>
<dbReference type="Gene3D" id="1.20.900.10">
    <property type="entry name" value="Dbl homology (DH) domain"/>
    <property type="match status" value="1"/>
</dbReference>
<dbReference type="GO" id="GO:0005085">
    <property type="term" value="F:guanyl-nucleotide exchange factor activity"/>
    <property type="evidence" value="ECO:0007669"/>
    <property type="project" value="InterPro"/>
</dbReference>
<dbReference type="EMBL" id="JBGBPQ010000004">
    <property type="protein sequence ID" value="KAL1524975.1"/>
    <property type="molecule type" value="Genomic_DNA"/>
</dbReference>
<feature type="domain" description="DH" evidence="1">
    <location>
        <begin position="14"/>
        <end position="229"/>
    </location>
</feature>
<comment type="caution">
    <text evidence="2">The sequence shown here is derived from an EMBL/GenBank/DDBJ whole genome shotgun (WGS) entry which is preliminary data.</text>
</comment>
<gene>
    <name evidence="2" type="ORF">AB1Y20_019851</name>
</gene>
<dbReference type="Proteomes" id="UP001515480">
    <property type="component" value="Unassembled WGS sequence"/>
</dbReference>
<keyword evidence="3" id="KW-1185">Reference proteome</keyword>
<accession>A0AB34JTH7</accession>
<dbReference type="InterPro" id="IPR000219">
    <property type="entry name" value="DH_dom"/>
</dbReference>
<dbReference type="SMART" id="SM00325">
    <property type="entry name" value="RhoGEF"/>
    <property type="match status" value="1"/>
</dbReference>
<dbReference type="AlphaFoldDB" id="A0AB34JTH7"/>